<sequence>MVVLNIKRSDTDSFLCEATCSESNDALVRRLARMWNTRVRLMYLVGAVRELAQHGPYKPEAEHGIDEIKEQYEGVQVNKGEFYRPDPTGKRTGNGVSPQLMETIERVCQDAEMAVSKAAASKEQLDEKLDNIRGAVTMAYPMGLPLFDPVRLAIEGKGMEGLDGTSAQQELMDEDTAGLWMAGKEFRRDQTVADRIGKNEKTKATCKLQRSGAGPPCREPAVSEEERKAMMAFYFKRQEEMKKLAEANDDDYLGSAWADPRQLQKSLRGTGAISAPGVRKL</sequence>
<comment type="similarity">
    <text evidence="1">Belongs to the CFAP298 family.</text>
</comment>
<dbReference type="Proteomes" id="UP000664859">
    <property type="component" value="Unassembled WGS sequence"/>
</dbReference>
<dbReference type="PANTHER" id="PTHR13238:SF0">
    <property type="entry name" value="CILIA- AND FLAGELLA-ASSOCIATED PROTEIN 298"/>
    <property type="match status" value="1"/>
</dbReference>
<dbReference type="EMBL" id="JAFCMP010000527">
    <property type="protein sequence ID" value="KAG5177217.1"/>
    <property type="molecule type" value="Genomic_DNA"/>
</dbReference>
<dbReference type="InterPro" id="IPR021298">
    <property type="entry name" value="CFAP298"/>
</dbReference>
<keyword evidence="2" id="KW-0966">Cell projection</keyword>
<dbReference type="AlphaFoldDB" id="A0A835YNS8"/>
<dbReference type="Pfam" id="PF11069">
    <property type="entry name" value="CFAP298"/>
    <property type="match status" value="1"/>
</dbReference>
<dbReference type="GO" id="GO:0003352">
    <property type="term" value="P:regulation of cilium movement"/>
    <property type="evidence" value="ECO:0007669"/>
    <property type="project" value="InterPro"/>
</dbReference>
<evidence type="ECO:0000313" key="3">
    <source>
        <dbReference type="Proteomes" id="UP000664859"/>
    </source>
</evidence>
<dbReference type="OrthoDB" id="276065at2759"/>
<proteinExistence type="inferred from homology"/>
<gene>
    <name evidence="2" type="ORF">JKP88DRAFT_350755</name>
</gene>
<evidence type="ECO:0000313" key="2">
    <source>
        <dbReference type="EMBL" id="KAG5177217.1"/>
    </source>
</evidence>
<protein>
    <submittedName>
        <fullName evidence="2">Putative flagellar basal body protein</fullName>
    </submittedName>
</protein>
<name>A0A835YNS8_9STRA</name>
<keyword evidence="2" id="KW-0969">Cilium</keyword>
<organism evidence="2 3">
    <name type="scientific">Tribonema minus</name>
    <dbReference type="NCBI Taxonomy" id="303371"/>
    <lineage>
        <taxon>Eukaryota</taxon>
        <taxon>Sar</taxon>
        <taxon>Stramenopiles</taxon>
        <taxon>Ochrophyta</taxon>
        <taxon>PX clade</taxon>
        <taxon>Xanthophyceae</taxon>
        <taxon>Tribonematales</taxon>
        <taxon>Tribonemataceae</taxon>
        <taxon>Tribonema</taxon>
    </lineage>
</organism>
<dbReference type="PANTHER" id="PTHR13238">
    <property type="entry name" value="PROTEIN C21ORF59"/>
    <property type="match status" value="1"/>
</dbReference>
<comment type="caution">
    <text evidence="2">The sequence shown here is derived from an EMBL/GenBank/DDBJ whole genome shotgun (WGS) entry which is preliminary data.</text>
</comment>
<accession>A0A835YNS8</accession>
<keyword evidence="2" id="KW-0282">Flagellum</keyword>
<keyword evidence="3" id="KW-1185">Reference proteome</keyword>
<reference evidence="2" key="1">
    <citation type="submission" date="2021-02" db="EMBL/GenBank/DDBJ databases">
        <title>First Annotated Genome of the Yellow-green Alga Tribonema minus.</title>
        <authorList>
            <person name="Mahan K.M."/>
        </authorList>
    </citation>
    <scope>NUCLEOTIDE SEQUENCE</scope>
    <source>
        <strain evidence="2">UTEX B ZZ1240</strain>
    </source>
</reference>
<evidence type="ECO:0000256" key="1">
    <source>
        <dbReference type="ARBA" id="ARBA00009619"/>
    </source>
</evidence>